<dbReference type="EMBL" id="MK500498">
    <property type="protein sequence ID" value="QBK90702.1"/>
    <property type="molecule type" value="Genomic_DNA"/>
</dbReference>
<dbReference type="InterPro" id="IPR045076">
    <property type="entry name" value="MutS"/>
</dbReference>
<dbReference type="GO" id="GO:0006298">
    <property type="term" value="P:mismatch repair"/>
    <property type="evidence" value="ECO:0007669"/>
    <property type="project" value="InterPro"/>
</dbReference>
<feature type="domain" description="DNA mismatch repair proteins mutS family" evidence="5">
    <location>
        <begin position="855"/>
        <end position="871"/>
    </location>
</feature>
<keyword evidence="1" id="KW-0547">Nucleotide-binding</keyword>
<evidence type="ECO:0000313" key="6">
    <source>
        <dbReference type="EMBL" id="QBK90702.1"/>
    </source>
</evidence>
<dbReference type="SUPFAM" id="SSF48334">
    <property type="entry name" value="DNA repair protein MutS, domain III"/>
    <property type="match status" value="1"/>
</dbReference>
<dbReference type="InterPro" id="IPR000432">
    <property type="entry name" value="DNA_mismatch_repair_MutS_C"/>
</dbReference>
<dbReference type="PROSITE" id="PS00486">
    <property type="entry name" value="DNA_MISMATCH_REPAIR_2"/>
    <property type="match status" value="1"/>
</dbReference>
<keyword evidence="2" id="KW-0227">DNA damage</keyword>
<dbReference type="GO" id="GO:0140664">
    <property type="term" value="F:ATP-dependent DNA damage sensor activity"/>
    <property type="evidence" value="ECO:0007669"/>
    <property type="project" value="InterPro"/>
</dbReference>
<dbReference type="GO" id="GO:0030983">
    <property type="term" value="F:mismatched DNA binding"/>
    <property type="evidence" value="ECO:0007669"/>
    <property type="project" value="InterPro"/>
</dbReference>
<dbReference type="SMART" id="SM00533">
    <property type="entry name" value="MUTSd"/>
    <property type="match status" value="1"/>
</dbReference>
<dbReference type="InterPro" id="IPR036187">
    <property type="entry name" value="DNA_mismatch_repair_MutS_sf"/>
</dbReference>
<organism evidence="6">
    <name type="scientific">Pithovirus LCPAC201</name>
    <dbReference type="NCBI Taxonomy" id="2506591"/>
    <lineage>
        <taxon>Viruses</taxon>
        <taxon>Pithoviruses</taxon>
    </lineage>
</organism>
<reference evidence="6" key="1">
    <citation type="journal article" date="2019" name="MBio">
        <title>Virus Genomes from Deep Sea Sediments Expand the Ocean Megavirome and Support Independent Origins of Viral Gigantism.</title>
        <authorList>
            <person name="Backstrom D."/>
            <person name="Yutin N."/>
            <person name="Jorgensen S.L."/>
            <person name="Dharamshi J."/>
            <person name="Homa F."/>
            <person name="Zaremba-Niedwiedzka K."/>
            <person name="Spang A."/>
            <person name="Wolf Y.I."/>
            <person name="Koonin E.V."/>
            <person name="Ettema T.J."/>
        </authorList>
    </citation>
    <scope>NUCLEOTIDE SEQUENCE</scope>
</reference>
<evidence type="ECO:0000256" key="3">
    <source>
        <dbReference type="ARBA" id="ARBA00022840"/>
    </source>
</evidence>
<sequence length="1068" mass="121811">MEYLDLQEKYTKQYGDRALVLMQMGIFYELYEYDPANCATTEQMKSKYRPNKCYDRKIGKAIEAGDKMQIEVTFQNSKAPYSVHNPNKAGFQMLSYEKRRRVLLQNNFVIIRINQIDPKEPIDLNDPDLIGSGPIYRKVVEIVSPATELSTITPPTLTNNIISIYIEYQKGSKSLEDFVLTCGLSSLDVTTGECKSCELYSKAGDNIHAIQEIYRLLLTQQPREIVINIDGLPPEQVGEGGRYGPYARFLRKRLELDKYCHLSIRCNQVDPAYLKLDYQRQFFQKVFFQKRPQKPEPSLTINGIVLSVTASPLVTNSASLGKTFSKLGMERMIYGRISLLLLLQYCHEHGEKTIQNIKLPKTNWIDSDRHLILTYNAIKQLNVFSENESSKGMISSLLDVINLTSTRLGYRVLHEKLFNPITDQKELNWSYNMIDEMLKIRIPGQVGSTKSLLEMVEIDLRGLPDLERYQRKLVLGEIKPKEFVILYRAYTRVTQLYIKIYNQSGVNLKRLLFSPEVTSSFNLFLKRVNGLFDVDNLETCTIKVSGNQELFDFYKNPLQPGTNTKLSQLQENLSIHQSHLDRICTHLNTFITTRRGDLITYHRKAGKGKRNNLNGTSIIISAAKAKKLKENLYRIDTTICGNLQFISINSRKIVHSNIIERLTTEVEDCKTQLRSMLLEIYRGFLTEAVRDYNFYQPLIKFVGTLDFIKSAAKTAMKYKYYRPIIVSDSTPTNKGKEKDEISPSFLEVTGLRHPIIERIIDHPYITNHLNLGQSLDGILLYGANSTGKSSLTKALGLMIIMAQAGLYTAGQLRYKPYRKIITRLSGHDDLTKGQSSFMIEMEELRIILCNADHHTLVLGDELCRGTESQSGTGLTVATLEELVKRRCSFIFSTHMHHLSQMEEVTRMKKMLRICHLGIRYEPNLEDLVIERKIQEGSGSTSYGIEIAKSMGLDSNFIRRAMEISRIVGGDDNQILSTKSSHYNRKLYKTGCLLCGSKVGIDTHHLVEQHKADSNGLIDHVSKDILSNLAFLCKKCHQLVHREGISLEKKETLSGSVVVAKLENPNHQS</sequence>
<dbReference type="SUPFAM" id="SSF52540">
    <property type="entry name" value="P-loop containing nucleoside triphosphate hydrolases"/>
    <property type="match status" value="1"/>
</dbReference>
<dbReference type="GO" id="GO:0005524">
    <property type="term" value="F:ATP binding"/>
    <property type="evidence" value="ECO:0007669"/>
    <property type="project" value="UniProtKB-KW"/>
</dbReference>
<dbReference type="PANTHER" id="PTHR11361">
    <property type="entry name" value="DNA MISMATCH REPAIR PROTEIN MUTS FAMILY MEMBER"/>
    <property type="match status" value="1"/>
</dbReference>
<dbReference type="InterPro" id="IPR003615">
    <property type="entry name" value="HNH_nuc"/>
</dbReference>
<name>A0A481Z5J3_9VIRU</name>
<dbReference type="Gene3D" id="3.40.50.300">
    <property type="entry name" value="P-loop containing nucleotide triphosphate hydrolases"/>
    <property type="match status" value="1"/>
</dbReference>
<dbReference type="InterPro" id="IPR007696">
    <property type="entry name" value="DNA_mismatch_repair_MutS_core"/>
</dbReference>
<dbReference type="PIRSF" id="PIRSF037677">
    <property type="entry name" value="DNA_mis_repair_Msh6"/>
    <property type="match status" value="1"/>
</dbReference>
<dbReference type="Pfam" id="PF00488">
    <property type="entry name" value="MutS_V"/>
    <property type="match status" value="1"/>
</dbReference>
<evidence type="ECO:0000256" key="4">
    <source>
        <dbReference type="ARBA" id="ARBA00023125"/>
    </source>
</evidence>
<gene>
    <name evidence="6" type="ORF">LCPAC201_00030</name>
</gene>
<proteinExistence type="predicted"/>
<protein>
    <submittedName>
        <fullName evidence="6">DNA mismatch repair ATPase</fullName>
    </submittedName>
</protein>
<dbReference type="Pfam" id="PF05192">
    <property type="entry name" value="MutS_III"/>
    <property type="match status" value="1"/>
</dbReference>
<dbReference type="CDD" id="cd00085">
    <property type="entry name" value="HNHc"/>
    <property type="match status" value="1"/>
</dbReference>
<dbReference type="Gene3D" id="1.10.1420.10">
    <property type="match status" value="1"/>
</dbReference>
<dbReference type="InterPro" id="IPR016151">
    <property type="entry name" value="DNA_mismatch_repair_MutS_N"/>
</dbReference>
<accession>A0A481Z5J3</accession>
<dbReference type="InterPro" id="IPR027417">
    <property type="entry name" value="P-loop_NTPase"/>
</dbReference>
<keyword evidence="3" id="KW-0067">ATP-binding</keyword>
<evidence type="ECO:0000256" key="1">
    <source>
        <dbReference type="ARBA" id="ARBA00022741"/>
    </source>
</evidence>
<keyword evidence="4" id="KW-0238">DNA-binding</keyword>
<evidence type="ECO:0000259" key="5">
    <source>
        <dbReference type="PROSITE" id="PS00486"/>
    </source>
</evidence>
<dbReference type="PANTHER" id="PTHR11361:SF150">
    <property type="entry name" value="DNA MISMATCH REPAIR PROTEIN MSH6"/>
    <property type="match status" value="1"/>
</dbReference>
<dbReference type="InterPro" id="IPR017261">
    <property type="entry name" value="DNA_mismatch_repair_MutS/MSH"/>
</dbReference>
<evidence type="ECO:0000256" key="2">
    <source>
        <dbReference type="ARBA" id="ARBA00022763"/>
    </source>
</evidence>
<dbReference type="SMART" id="SM00534">
    <property type="entry name" value="MUTSac"/>
    <property type="match status" value="1"/>
</dbReference>
<dbReference type="Gene3D" id="3.40.1170.10">
    <property type="entry name" value="DNA repair protein MutS, domain I"/>
    <property type="match status" value="1"/>
</dbReference>